<accession>A0A4R2U6A2</accession>
<dbReference type="AlphaFoldDB" id="A0A4R2U6A2"/>
<evidence type="ECO:0000313" key="2">
    <source>
        <dbReference type="Proteomes" id="UP000295504"/>
    </source>
</evidence>
<dbReference type="RefSeq" id="WP_132848084.1">
    <property type="nucleotide sequence ID" value="NZ_CP058648.1"/>
</dbReference>
<comment type="caution">
    <text evidence="1">The sequence shown here is derived from an EMBL/GenBank/DDBJ whole genome shotgun (WGS) entry which is preliminary data.</text>
</comment>
<name>A0A4R2U6A2_9FIRM</name>
<dbReference type="OrthoDB" id="5456548at2"/>
<dbReference type="EMBL" id="SLYC01000010">
    <property type="protein sequence ID" value="TCQ03263.1"/>
    <property type="molecule type" value="Genomic_DNA"/>
</dbReference>
<reference evidence="1 2" key="1">
    <citation type="submission" date="2019-03" db="EMBL/GenBank/DDBJ databases">
        <title>Genomic Encyclopedia of Type Strains, Phase IV (KMG-IV): sequencing the most valuable type-strain genomes for metagenomic binning, comparative biology and taxonomic classification.</title>
        <authorList>
            <person name="Goeker M."/>
        </authorList>
    </citation>
    <scope>NUCLEOTIDE SEQUENCE [LARGE SCALE GENOMIC DNA]</scope>
    <source>
        <strain evidence="1 2">DSM 100013</strain>
    </source>
</reference>
<organism evidence="1 2">
    <name type="scientific">Serpentinicella alkaliphila</name>
    <dbReference type="NCBI Taxonomy" id="1734049"/>
    <lineage>
        <taxon>Bacteria</taxon>
        <taxon>Bacillati</taxon>
        <taxon>Bacillota</taxon>
        <taxon>Clostridia</taxon>
        <taxon>Peptostreptococcales</taxon>
        <taxon>Natronincolaceae</taxon>
        <taxon>Serpentinicella</taxon>
    </lineage>
</organism>
<evidence type="ECO:0000313" key="1">
    <source>
        <dbReference type="EMBL" id="TCQ03263.1"/>
    </source>
</evidence>
<protein>
    <submittedName>
        <fullName evidence="1">Uncharacterized protein</fullName>
    </submittedName>
</protein>
<sequence>MNNNSLRITIDRLDDFYSEEPKTIFDIKCNFEDFIEVVVDTLKELIKYHGIVGYKNTWNGHDFPLSNFITLKYYSENKLNTPIIEKEKNIFITDINEELTFINKYVN</sequence>
<dbReference type="Proteomes" id="UP000295504">
    <property type="component" value="Unassembled WGS sequence"/>
</dbReference>
<proteinExistence type="predicted"/>
<gene>
    <name evidence="1" type="ORF">EDD79_101051</name>
</gene>
<keyword evidence="2" id="KW-1185">Reference proteome</keyword>